<sequence length="273" mass="30611">MKLAELGPGWETDFFLHREDALVSECDDCIVVRTPSSPSFYWGNCLLLPAPPADAELAHWLQRFEAEIGALQPQSSHVAIGINAVTAPPSLPSWEAAGFEHGEYAVLELRPDGLEAPVRAARGRIEVRELDIEAELPALVDLHLSTRDGFDEAGYRLHREQQMRRYARMAREGRAAWFGLWCDGVLAADCGLVRDGKLGRFQRVAVHPDWRRLGLASALVHAVSAHGFERLGLRLIRMCADPLDVAIGIYRSLGYRQVASEWWIERRAPQDRK</sequence>
<dbReference type="EMBL" id="SHKP01000004">
    <property type="protein sequence ID" value="RZU02736.1"/>
    <property type="molecule type" value="Genomic_DNA"/>
</dbReference>
<evidence type="ECO:0000259" key="1">
    <source>
        <dbReference type="PROSITE" id="PS51186"/>
    </source>
</evidence>
<gene>
    <name evidence="2" type="ORF">EV670_0765</name>
</gene>
<dbReference type="Pfam" id="PF13508">
    <property type="entry name" value="Acetyltransf_7"/>
    <property type="match status" value="1"/>
</dbReference>
<dbReference type="AlphaFoldDB" id="A0A4V2FUP3"/>
<keyword evidence="2" id="KW-0808">Transferase</keyword>
<comment type="caution">
    <text evidence="2">The sequence shown here is derived from an EMBL/GenBank/DDBJ whole genome shotgun (WGS) entry which is preliminary data.</text>
</comment>
<dbReference type="InterPro" id="IPR000182">
    <property type="entry name" value="GNAT_dom"/>
</dbReference>
<dbReference type="GO" id="GO:0016747">
    <property type="term" value="F:acyltransferase activity, transferring groups other than amino-acyl groups"/>
    <property type="evidence" value="ECO:0007669"/>
    <property type="project" value="InterPro"/>
</dbReference>
<name>A0A4V2FUP3_9BURK</name>
<dbReference type="SUPFAM" id="SSF55729">
    <property type="entry name" value="Acyl-CoA N-acyltransferases (Nat)"/>
    <property type="match status" value="1"/>
</dbReference>
<keyword evidence="3" id="KW-1185">Reference proteome</keyword>
<dbReference type="Gene3D" id="3.40.630.30">
    <property type="match status" value="1"/>
</dbReference>
<dbReference type="InterPro" id="IPR016181">
    <property type="entry name" value="Acyl_CoA_acyltransferase"/>
</dbReference>
<dbReference type="Proteomes" id="UP000293671">
    <property type="component" value="Unassembled WGS sequence"/>
</dbReference>
<reference evidence="2 3" key="1">
    <citation type="submission" date="2019-02" db="EMBL/GenBank/DDBJ databases">
        <title>Genomic Encyclopedia of Type Strains, Phase IV (KMG-IV): sequencing the most valuable type-strain genomes for metagenomic binning, comparative biology and taxonomic classification.</title>
        <authorList>
            <person name="Goeker M."/>
        </authorList>
    </citation>
    <scope>NUCLEOTIDE SEQUENCE [LARGE SCALE GENOMIC DNA]</scope>
    <source>
        <strain evidence="2 3">DSM 19570</strain>
    </source>
</reference>
<dbReference type="RefSeq" id="WP_130430472.1">
    <property type="nucleotide sequence ID" value="NZ_SHKP01000004.1"/>
</dbReference>
<evidence type="ECO:0000313" key="2">
    <source>
        <dbReference type="EMBL" id="RZU02736.1"/>
    </source>
</evidence>
<evidence type="ECO:0000313" key="3">
    <source>
        <dbReference type="Proteomes" id="UP000293671"/>
    </source>
</evidence>
<feature type="domain" description="N-acetyltransferase" evidence="1">
    <location>
        <begin position="125"/>
        <end position="273"/>
    </location>
</feature>
<dbReference type="OrthoDB" id="9796919at2"/>
<organism evidence="2 3">
    <name type="scientific">Rivibacter subsaxonicus</name>
    <dbReference type="NCBI Taxonomy" id="457575"/>
    <lineage>
        <taxon>Bacteria</taxon>
        <taxon>Pseudomonadati</taxon>
        <taxon>Pseudomonadota</taxon>
        <taxon>Betaproteobacteria</taxon>
        <taxon>Burkholderiales</taxon>
        <taxon>Rivibacter</taxon>
    </lineage>
</organism>
<proteinExistence type="predicted"/>
<protein>
    <submittedName>
        <fullName evidence="2">Acetyltransferase (GNAT) family protein</fullName>
    </submittedName>
</protein>
<dbReference type="PROSITE" id="PS51186">
    <property type="entry name" value="GNAT"/>
    <property type="match status" value="1"/>
</dbReference>
<dbReference type="CDD" id="cd04301">
    <property type="entry name" value="NAT_SF"/>
    <property type="match status" value="1"/>
</dbReference>
<accession>A0A4V2FUP3</accession>